<comment type="subunit">
    <text evidence="4 15 17">Homodimer.</text>
</comment>
<evidence type="ECO:0000256" key="17">
    <source>
        <dbReference type="RuleBase" id="RU003464"/>
    </source>
</evidence>
<dbReference type="InterPro" id="IPR029028">
    <property type="entry name" value="Alpha/beta_knot_MTases"/>
</dbReference>
<proteinExistence type="inferred from homology"/>
<dbReference type="PANTHER" id="PTHR46417:SF1">
    <property type="entry name" value="TRNA (GUANINE-N(1)-)-METHYLTRANSFERASE"/>
    <property type="match status" value="1"/>
</dbReference>
<keyword evidence="20" id="KW-1185">Reference proteome</keyword>
<dbReference type="InterPro" id="IPR016009">
    <property type="entry name" value="tRNA_MeTrfase_TRMD/TRM10"/>
</dbReference>
<comment type="subcellular location">
    <subcellularLocation>
        <location evidence="2 15 17">Cytoplasm</location>
    </subcellularLocation>
</comment>
<dbReference type="STRING" id="760154.Sulba_1713"/>
<keyword evidence="7 15" id="KW-0963">Cytoplasm</keyword>
<feature type="binding site" evidence="15 16">
    <location>
        <position position="112"/>
    </location>
    <ligand>
        <name>S-adenosyl-L-methionine</name>
        <dbReference type="ChEBI" id="CHEBI:59789"/>
    </ligand>
</feature>
<dbReference type="AlphaFoldDB" id="I3XYH7"/>
<dbReference type="EMBL" id="CP003333">
    <property type="protein sequence ID" value="AFL69001.1"/>
    <property type="molecule type" value="Genomic_DNA"/>
</dbReference>
<evidence type="ECO:0000256" key="6">
    <source>
        <dbReference type="ARBA" id="ARBA00014679"/>
    </source>
</evidence>
<dbReference type="InterPro" id="IPR002649">
    <property type="entry name" value="tRNA_m1G_MeTrfase_TrmD"/>
</dbReference>
<dbReference type="eggNOG" id="COG0336">
    <property type="taxonomic scope" value="Bacteria"/>
</dbReference>
<evidence type="ECO:0000313" key="19">
    <source>
        <dbReference type="EMBL" id="AFL69001.1"/>
    </source>
</evidence>
<dbReference type="CDD" id="cd18080">
    <property type="entry name" value="TrmD-like"/>
    <property type="match status" value="1"/>
</dbReference>
<evidence type="ECO:0000256" key="14">
    <source>
        <dbReference type="ARBA" id="ARBA00047783"/>
    </source>
</evidence>
<dbReference type="RefSeq" id="WP_014769877.1">
    <property type="nucleotide sequence ID" value="NC_018002.1"/>
</dbReference>
<dbReference type="EC" id="2.1.1.228" evidence="5 15"/>
<dbReference type="SUPFAM" id="SSF75217">
    <property type="entry name" value="alpha/beta knot"/>
    <property type="match status" value="1"/>
</dbReference>
<keyword evidence="8 15" id="KW-0489">Methyltransferase</keyword>
<dbReference type="GO" id="GO:0005829">
    <property type="term" value="C:cytosol"/>
    <property type="evidence" value="ECO:0007669"/>
    <property type="project" value="TreeGrafter"/>
</dbReference>
<evidence type="ECO:0000256" key="5">
    <source>
        <dbReference type="ARBA" id="ARBA00012807"/>
    </source>
</evidence>
<dbReference type="PANTHER" id="PTHR46417">
    <property type="entry name" value="TRNA (GUANINE-N(1)-)-METHYLTRANSFERASE"/>
    <property type="match status" value="1"/>
</dbReference>
<keyword evidence="10 15" id="KW-0949">S-adenosyl-L-methionine</keyword>
<evidence type="ECO:0000256" key="11">
    <source>
        <dbReference type="ARBA" id="ARBA00022694"/>
    </source>
</evidence>
<dbReference type="NCBIfam" id="NF000648">
    <property type="entry name" value="PRK00026.1"/>
    <property type="match status" value="1"/>
</dbReference>
<dbReference type="Gene3D" id="1.10.1270.20">
    <property type="entry name" value="tRNA(m1g37)methyltransferase, domain 2"/>
    <property type="match status" value="1"/>
</dbReference>
<reference evidence="19 20" key="1">
    <citation type="submission" date="2012-06" db="EMBL/GenBank/DDBJ databases">
        <title>Complete sequence of Sulfurospirillum barnesii SES-3.</title>
        <authorList>
            <consortium name="US DOE Joint Genome Institute"/>
            <person name="Lucas S."/>
            <person name="Han J."/>
            <person name="Lapidus A."/>
            <person name="Cheng J.-F."/>
            <person name="Goodwin L."/>
            <person name="Pitluck S."/>
            <person name="Peters L."/>
            <person name="Ovchinnikova G."/>
            <person name="Lu M."/>
            <person name="Detter J.C."/>
            <person name="Han C."/>
            <person name="Tapia R."/>
            <person name="Land M."/>
            <person name="Hauser L."/>
            <person name="Kyrpides N."/>
            <person name="Ivanova N."/>
            <person name="Pagani I."/>
            <person name="Stolz J."/>
            <person name="Arkin A."/>
            <person name="Dehal P."/>
            <person name="Oremland R."/>
            <person name="Saltikov C."/>
            <person name="Basu P."/>
            <person name="Hollibaugh J."/>
            <person name="Newman D."/>
            <person name="Stolyar S."/>
            <person name="Hazen T."/>
            <person name="Woyke T."/>
        </authorList>
    </citation>
    <scope>NUCLEOTIDE SEQUENCE [LARGE SCALE GENOMIC DNA]</scope>
    <source>
        <strain evidence="20">ATCC 700032 / DSM 10660 / SES-3</strain>
    </source>
</reference>
<evidence type="ECO:0000256" key="2">
    <source>
        <dbReference type="ARBA" id="ARBA00004496"/>
    </source>
</evidence>
<evidence type="ECO:0000256" key="4">
    <source>
        <dbReference type="ARBA" id="ARBA00011738"/>
    </source>
</evidence>
<organism evidence="19 20">
    <name type="scientific">Sulfurospirillum barnesii (strain ATCC 700032 / DSM 10660 / SES-3)</name>
    <dbReference type="NCBI Taxonomy" id="760154"/>
    <lineage>
        <taxon>Bacteria</taxon>
        <taxon>Pseudomonadati</taxon>
        <taxon>Campylobacterota</taxon>
        <taxon>Epsilonproteobacteria</taxon>
        <taxon>Campylobacterales</taxon>
        <taxon>Sulfurospirillaceae</taxon>
        <taxon>Sulfurospirillum</taxon>
    </lineage>
</organism>
<dbReference type="GO" id="GO:0052906">
    <property type="term" value="F:tRNA (guanine(37)-N1)-methyltransferase activity"/>
    <property type="evidence" value="ECO:0007669"/>
    <property type="project" value="UniProtKB-UniRule"/>
</dbReference>
<evidence type="ECO:0000256" key="3">
    <source>
        <dbReference type="ARBA" id="ARBA00007630"/>
    </source>
</evidence>
<feature type="domain" description="tRNA methyltransferase TRMD/TRM10-type" evidence="18">
    <location>
        <begin position="1"/>
        <end position="224"/>
    </location>
</feature>
<name>I3XYH7_SULBS</name>
<dbReference type="HAMAP" id="MF_00605">
    <property type="entry name" value="TrmD"/>
    <property type="match status" value="1"/>
</dbReference>
<feature type="binding site" evidence="15 16">
    <location>
        <begin position="132"/>
        <end position="137"/>
    </location>
    <ligand>
        <name>S-adenosyl-L-methionine</name>
        <dbReference type="ChEBI" id="CHEBI:59789"/>
    </ligand>
</feature>
<comment type="similarity">
    <text evidence="3 15 17">Belongs to the RNA methyltransferase TrmD family.</text>
</comment>
<comment type="function">
    <text evidence="1 15 17">Specifically methylates guanosine-37 in various tRNAs.</text>
</comment>
<accession>I3XYH7</accession>
<dbReference type="NCBIfam" id="TIGR00088">
    <property type="entry name" value="trmD"/>
    <property type="match status" value="1"/>
</dbReference>
<evidence type="ECO:0000256" key="7">
    <source>
        <dbReference type="ARBA" id="ARBA00022490"/>
    </source>
</evidence>
<dbReference type="GO" id="GO:0002939">
    <property type="term" value="P:tRNA N1-guanine methylation"/>
    <property type="evidence" value="ECO:0007669"/>
    <property type="project" value="TreeGrafter"/>
</dbReference>
<evidence type="ECO:0000313" key="20">
    <source>
        <dbReference type="Proteomes" id="UP000006176"/>
    </source>
</evidence>
<keyword evidence="9 15" id="KW-0808">Transferase</keyword>
<dbReference type="InterPro" id="IPR023148">
    <property type="entry name" value="tRNA_m1G_MeTrfase_C_sf"/>
</dbReference>
<dbReference type="OrthoDB" id="9807416at2"/>
<dbReference type="Proteomes" id="UP000006176">
    <property type="component" value="Chromosome"/>
</dbReference>
<comment type="catalytic activity">
    <reaction evidence="14 15 17">
        <text>guanosine(37) in tRNA + S-adenosyl-L-methionine = N(1)-methylguanosine(37) in tRNA + S-adenosyl-L-homocysteine + H(+)</text>
        <dbReference type="Rhea" id="RHEA:36899"/>
        <dbReference type="Rhea" id="RHEA-COMP:10145"/>
        <dbReference type="Rhea" id="RHEA-COMP:10147"/>
        <dbReference type="ChEBI" id="CHEBI:15378"/>
        <dbReference type="ChEBI" id="CHEBI:57856"/>
        <dbReference type="ChEBI" id="CHEBI:59789"/>
        <dbReference type="ChEBI" id="CHEBI:73542"/>
        <dbReference type="ChEBI" id="CHEBI:74269"/>
        <dbReference type="EC" id="2.1.1.228"/>
    </reaction>
</comment>
<dbReference type="KEGG" id="sba:Sulba_1713"/>
<evidence type="ECO:0000256" key="1">
    <source>
        <dbReference type="ARBA" id="ARBA00002634"/>
    </source>
</evidence>
<evidence type="ECO:0000256" key="9">
    <source>
        <dbReference type="ARBA" id="ARBA00022679"/>
    </source>
</evidence>
<evidence type="ECO:0000256" key="16">
    <source>
        <dbReference type="PIRSR" id="PIRSR000386-1"/>
    </source>
</evidence>
<dbReference type="HOGENOM" id="CLU_047363_0_1_7"/>
<dbReference type="PIRSF" id="PIRSF000386">
    <property type="entry name" value="tRNA_mtase"/>
    <property type="match status" value="1"/>
</dbReference>
<protein>
    <recommendedName>
        <fullName evidence="6 15">tRNA (guanine-N(1)-)-methyltransferase</fullName>
        <ecNumber evidence="5 15">2.1.1.228</ecNumber>
    </recommendedName>
    <alternativeName>
        <fullName evidence="12 15">M1G-methyltransferase</fullName>
    </alternativeName>
    <alternativeName>
        <fullName evidence="13 15">tRNA [GM37] methyltransferase</fullName>
    </alternativeName>
</protein>
<sequence>MRFSYVTLFEGLIASYFEDSILKRAIAKGLLEVSFVNPRMYTKNKHGKVDDYQASGGAGLVLFAQPLFDALRHIKKESPQAYIIFPTPAGKLFTQNDAKRLSHKEHLVFVSGRYEGIDERVIETFADELFCIGDYVLTGGELPSLVMSDAISRNIKGVLGNEDSLAVESFESPLLEAPCFSKPPIYENKSVPSEFLKGNHAKITGLKNQMSESKTKYFRPDLFSRFCVKH</sequence>
<evidence type="ECO:0000256" key="15">
    <source>
        <dbReference type="HAMAP-Rule" id="MF_00605"/>
    </source>
</evidence>
<evidence type="ECO:0000256" key="10">
    <source>
        <dbReference type="ARBA" id="ARBA00022691"/>
    </source>
</evidence>
<evidence type="ECO:0000256" key="12">
    <source>
        <dbReference type="ARBA" id="ARBA00029736"/>
    </source>
</evidence>
<dbReference type="InterPro" id="IPR029026">
    <property type="entry name" value="tRNA_m1G_MTases_N"/>
</dbReference>
<dbReference type="Pfam" id="PF01746">
    <property type="entry name" value="tRNA_m1G_MT"/>
    <property type="match status" value="1"/>
</dbReference>
<evidence type="ECO:0000259" key="18">
    <source>
        <dbReference type="Pfam" id="PF01746"/>
    </source>
</evidence>
<keyword evidence="11 15" id="KW-0819">tRNA processing</keyword>
<evidence type="ECO:0000256" key="13">
    <source>
        <dbReference type="ARBA" id="ARBA00033392"/>
    </source>
</evidence>
<gene>
    <name evidence="15" type="primary">trmD</name>
    <name evidence="19" type="ordered locus">Sulba_1713</name>
</gene>
<evidence type="ECO:0000256" key="8">
    <source>
        <dbReference type="ARBA" id="ARBA00022603"/>
    </source>
</evidence>
<dbReference type="Gene3D" id="3.40.1280.10">
    <property type="match status" value="1"/>
</dbReference>
<dbReference type="PATRIC" id="fig|760154.4.peg.1714"/>